<dbReference type="Gene3D" id="2.30.30.240">
    <property type="entry name" value="PRC-barrel domain"/>
    <property type="match status" value="1"/>
</dbReference>
<sequence length="89" mass="10515">MVRISEFQMKDIVSLSNGRKLGNIHDLEIDLQTGQIYAIFVVNGSRWRSMFQKDEEVRIPWSRIKRIGTDIIFVDEAELRTIFDENKEK</sequence>
<dbReference type="InterPro" id="IPR011033">
    <property type="entry name" value="PRC_barrel-like_sf"/>
</dbReference>
<comment type="caution">
    <text evidence="2">The sequence shown here is derived from an EMBL/GenBank/DDBJ whole genome shotgun (WGS) entry which is preliminary data.</text>
</comment>
<gene>
    <name evidence="2" type="ORF">IEO70_00270</name>
</gene>
<dbReference type="InterPro" id="IPR014238">
    <property type="entry name" value="Spore_YlmC/YmxH"/>
</dbReference>
<accession>A0A927CVN5</accession>
<evidence type="ECO:0000313" key="3">
    <source>
        <dbReference type="Proteomes" id="UP000602076"/>
    </source>
</evidence>
<protein>
    <submittedName>
        <fullName evidence="2">YlmC/YmxH family sporulation protein</fullName>
    </submittedName>
</protein>
<dbReference type="PANTHER" id="PTHR40061">
    <property type="entry name" value="SPORULATION PROTEIN YLMC-RELATED"/>
    <property type="match status" value="1"/>
</dbReference>
<dbReference type="SUPFAM" id="SSF50346">
    <property type="entry name" value="PRC-barrel domain"/>
    <property type="match status" value="1"/>
</dbReference>
<dbReference type="EMBL" id="JACXSI010000001">
    <property type="protein sequence ID" value="MBD3106810.1"/>
    <property type="molecule type" value="Genomic_DNA"/>
</dbReference>
<dbReference type="AlphaFoldDB" id="A0A927CVN5"/>
<dbReference type="NCBIfam" id="TIGR02888">
    <property type="entry name" value="spore_YlmC_YmxH"/>
    <property type="match status" value="1"/>
</dbReference>
<dbReference type="Proteomes" id="UP000602076">
    <property type="component" value="Unassembled WGS sequence"/>
</dbReference>
<reference evidence="2" key="1">
    <citation type="submission" date="2020-09" db="EMBL/GenBank/DDBJ databases">
        <title>Bacillus faecalis sp. nov., a moderately halophilic bacterium isolated from cow faeces.</title>
        <authorList>
            <person name="Jiang L."/>
            <person name="Lee J."/>
        </authorList>
    </citation>
    <scope>NUCLEOTIDE SEQUENCE</scope>
    <source>
        <strain evidence="2">AGMB 02131</strain>
    </source>
</reference>
<keyword evidence="3" id="KW-1185">Reference proteome</keyword>
<organism evidence="2 3">
    <name type="scientific">Peribacillus faecalis</name>
    <dbReference type="NCBI Taxonomy" id="2772559"/>
    <lineage>
        <taxon>Bacteria</taxon>
        <taxon>Bacillati</taxon>
        <taxon>Bacillota</taxon>
        <taxon>Bacilli</taxon>
        <taxon>Bacillales</taxon>
        <taxon>Bacillaceae</taxon>
        <taxon>Peribacillus</taxon>
    </lineage>
</organism>
<dbReference type="Pfam" id="PF05239">
    <property type="entry name" value="PRC"/>
    <property type="match status" value="1"/>
</dbReference>
<proteinExistence type="predicted"/>
<dbReference type="InterPro" id="IPR027275">
    <property type="entry name" value="PRC-brl_dom"/>
</dbReference>
<dbReference type="PANTHER" id="PTHR40061:SF1">
    <property type="entry name" value="SPORULATION PROTEIN YLMC-RELATED"/>
    <property type="match status" value="1"/>
</dbReference>
<name>A0A927CVN5_9BACI</name>
<evidence type="ECO:0000313" key="2">
    <source>
        <dbReference type="EMBL" id="MBD3106810.1"/>
    </source>
</evidence>
<feature type="domain" description="PRC-barrel" evidence="1">
    <location>
        <begin position="2"/>
        <end position="77"/>
    </location>
</feature>
<evidence type="ECO:0000259" key="1">
    <source>
        <dbReference type="Pfam" id="PF05239"/>
    </source>
</evidence>